<reference evidence="18 19" key="1">
    <citation type="submission" date="2017-07" db="EMBL/GenBank/DDBJ databases">
        <title>Leptospira spp. isolated from tropical soils.</title>
        <authorList>
            <person name="Thibeaux R."/>
            <person name="Iraola G."/>
            <person name="Ferres I."/>
            <person name="Bierque E."/>
            <person name="Girault D."/>
            <person name="Soupe-Gilbert M.-E."/>
            <person name="Picardeau M."/>
            <person name="Goarant C."/>
        </authorList>
    </citation>
    <scope>NUCLEOTIDE SEQUENCE [LARGE SCALE GENOMIC DNA]</scope>
    <source>
        <strain evidence="18 19">ES4-C-A1</strain>
    </source>
</reference>
<comment type="pathway">
    <text evidence="1 14">Amino-acid biosynthesis; L-isoleucine biosynthesis; L-isoleucine from 2-oxobutanoate: step 1/4.</text>
</comment>
<evidence type="ECO:0000256" key="10">
    <source>
        <dbReference type="ARBA" id="ARBA00022842"/>
    </source>
</evidence>
<gene>
    <name evidence="18" type="primary">ilvB</name>
    <name evidence="18" type="ORF">CH365_15445</name>
</gene>
<evidence type="ECO:0000259" key="17">
    <source>
        <dbReference type="Pfam" id="PF02776"/>
    </source>
</evidence>
<dbReference type="InterPro" id="IPR000399">
    <property type="entry name" value="TPP-bd_CS"/>
</dbReference>
<dbReference type="InterPro" id="IPR011766">
    <property type="entry name" value="TPP_enzyme_TPP-bd"/>
</dbReference>
<dbReference type="InterPro" id="IPR029061">
    <property type="entry name" value="THDP-binding"/>
</dbReference>
<dbReference type="AlphaFoldDB" id="A0A2M9ZVX6"/>
<dbReference type="FunFam" id="3.40.50.970:FF:000016">
    <property type="entry name" value="Acetolactate synthase"/>
    <property type="match status" value="1"/>
</dbReference>
<dbReference type="Pfam" id="PF02775">
    <property type="entry name" value="TPP_enzyme_C"/>
    <property type="match status" value="1"/>
</dbReference>
<dbReference type="OrthoDB" id="4494979at2"/>
<dbReference type="EC" id="2.2.1.6" evidence="4 14"/>
<comment type="cofactor">
    <cofactor evidence="14">
        <name>thiamine diphosphate</name>
        <dbReference type="ChEBI" id="CHEBI:58937"/>
    </cofactor>
    <text evidence="14">Binds 1 thiamine pyrophosphate per subunit.</text>
</comment>
<evidence type="ECO:0000256" key="13">
    <source>
        <dbReference type="ARBA" id="ARBA00048670"/>
    </source>
</evidence>
<protein>
    <recommendedName>
        <fullName evidence="4 14">Acetolactate synthase</fullName>
        <ecNumber evidence="4 14">2.2.1.6</ecNumber>
    </recommendedName>
</protein>
<organism evidence="18 19">
    <name type="scientific">Leptospira neocaledonica</name>
    <dbReference type="NCBI Taxonomy" id="2023192"/>
    <lineage>
        <taxon>Bacteria</taxon>
        <taxon>Pseudomonadati</taxon>
        <taxon>Spirochaetota</taxon>
        <taxon>Spirochaetia</taxon>
        <taxon>Leptospirales</taxon>
        <taxon>Leptospiraceae</taxon>
        <taxon>Leptospira</taxon>
    </lineage>
</organism>
<keyword evidence="19" id="KW-1185">Reference proteome</keyword>
<evidence type="ECO:0000256" key="6">
    <source>
        <dbReference type="ARBA" id="ARBA00022630"/>
    </source>
</evidence>
<dbReference type="GO" id="GO:0009097">
    <property type="term" value="P:isoleucine biosynthetic process"/>
    <property type="evidence" value="ECO:0007669"/>
    <property type="project" value="UniProtKB-UniPathway"/>
</dbReference>
<comment type="catalytic activity">
    <reaction evidence="13 14">
        <text>2 pyruvate + H(+) = (2S)-2-acetolactate + CO2</text>
        <dbReference type="Rhea" id="RHEA:25249"/>
        <dbReference type="ChEBI" id="CHEBI:15361"/>
        <dbReference type="ChEBI" id="CHEBI:15378"/>
        <dbReference type="ChEBI" id="CHEBI:16526"/>
        <dbReference type="ChEBI" id="CHEBI:58476"/>
        <dbReference type="EC" id="2.2.1.6"/>
    </reaction>
</comment>
<evidence type="ECO:0000256" key="14">
    <source>
        <dbReference type="RuleBase" id="RU003591"/>
    </source>
</evidence>
<dbReference type="GO" id="GO:0003984">
    <property type="term" value="F:acetolactate synthase activity"/>
    <property type="evidence" value="ECO:0007669"/>
    <property type="project" value="UniProtKB-EC"/>
</dbReference>
<dbReference type="PANTHER" id="PTHR18968:SF13">
    <property type="entry name" value="ACETOLACTATE SYNTHASE CATALYTIC SUBUNIT, MITOCHONDRIAL"/>
    <property type="match status" value="1"/>
</dbReference>
<dbReference type="SUPFAM" id="SSF52518">
    <property type="entry name" value="Thiamin diphosphate-binding fold (THDP-binding)"/>
    <property type="match status" value="2"/>
</dbReference>
<evidence type="ECO:0000256" key="2">
    <source>
        <dbReference type="ARBA" id="ARBA00005025"/>
    </source>
</evidence>
<dbReference type="InterPro" id="IPR012846">
    <property type="entry name" value="Acetolactate_synth_lsu"/>
</dbReference>
<dbReference type="GO" id="GO:0005948">
    <property type="term" value="C:acetolactate synthase complex"/>
    <property type="evidence" value="ECO:0007669"/>
    <property type="project" value="TreeGrafter"/>
</dbReference>
<evidence type="ECO:0000256" key="9">
    <source>
        <dbReference type="ARBA" id="ARBA00022827"/>
    </source>
</evidence>
<proteinExistence type="inferred from homology"/>
<keyword evidence="12 14" id="KW-0100">Branched-chain amino acid biosynthesis</keyword>
<evidence type="ECO:0000259" key="16">
    <source>
        <dbReference type="Pfam" id="PF02775"/>
    </source>
</evidence>
<dbReference type="UniPathway" id="UPA00047">
    <property type="reaction ID" value="UER00055"/>
</dbReference>
<comment type="pathway">
    <text evidence="2 14">Amino-acid biosynthesis; L-valine biosynthesis; L-valine from pyruvate: step 1/4.</text>
</comment>
<dbReference type="GO" id="GO:0030976">
    <property type="term" value="F:thiamine pyrophosphate binding"/>
    <property type="evidence" value="ECO:0007669"/>
    <property type="project" value="UniProtKB-UniRule"/>
</dbReference>
<dbReference type="PROSITE" id="PS00187">
    <property type="entry name" value="TPP_ENZYMES"/>
    <property type="match status" value="1"/>
</dbReference>
<dbReference type="UniPathway" id="UPA00049">
    <property type="reaction ID" value="UER00059"/>
</dbReference>
<keyword evidence="7 14" id="KW-0808">Transferase</keyword>
<feature type="domain" description="Thiamine pyrophosphate enzyme N-terminal TPP-binding" evidence="17">
    <location>
        <begin position="16"/>
        <end position="130"/>
    </location>
</feature>
<evidence type="ECO:0000256" key="12">
    <source>
        <dbReference type="ARBA" id="ARBA00023304"/>
    </source>
</evidence>
<dbReference type="PANTHER" id="PTHR18968">
    <property type="entry name" value="THIAMINE PYROPHOSPHATE ENZYMES"/>
    <property type="match status" value="1"/>
</dbReference>
<dbReference type="GO" id="GO:0050660">
    <property type="term" value="F:flavin adenine dinucleotide binding"/>
    <property type="evidence" value="ECO:0007669"/>
    <property type="project" value="InterPro"/>
</dbReference>
<dbReference type="GO" id="GO:0000287">
    <property type="term" value="F:magnesium ion binding"/>
    <property type="evidence" value="ECO:0007669"/>
    <property type="project" value="UniProtKB-UniRule"/>
</dbReference>
<evidence type="ECO:0000256" key="1">
    <source>
        <dbReference type="ARBA" id="ARBA00004974"/>
    </source>
</evidence>
<evidence type="ECO:0000256" key="8">
    <source>
        <dbReference type="ARBA" id="ARBA00022723"/>
    </source>
</evidence>
<comment type="similarity">
    <text evidence="3 14">Belongs to the TPP enzyme family.</text>
</comment>
<feature type="domain" description="Thiamine pyrophosphate enzyme central" evidence="15">
    <location>
        <begin position="206"/>
        <end position="339"/>
    </location>
</feature>
<dbReference type="InterPro" id="IPR012001">
    <property type="entry name" value="Thiamin_PyroP_enz_TPP-bd_dom"/>
</dbReference>
<dbReference type="EMBL" id="NPEA01000008">
    <property type="protein sequence ID" value="PJZ76214.1"/>
    <property type="molecule type" value="Genomic_DNA"/>
</dbReference>
<dbReference type="SUPFAM" id="SSF52467">
    <property type="entry name" value="DHS-like NAD/FAD-binding domain"/>
    <property type="match status" value="1"/>
</dbReference>
<dbReference type="CDD" id="cd07035">
    <property type="entry name" value="TPP_PYR_POX_like"/>
    <property type="match status" value="1"/>
</dbReference>
<keyword evidence="8 14" id="KW-0479">Metal-binding</keyword>
<dbReference type="InterPro" id="IPR039368">
    <property type="entry name" value="AHAS_TPP"/>
</dbReference>
<dbReference type="Pfam" id="PF02776">
    <property type="entry name" value="TPP_enzyme_N"/>
    <property type="match status" value="1"/>
</dbReference>
<dbReference type="Pfam" id="PF00205">
    <property type="entry name" value="TPP_enzyme_M"/>
    <property type="match status" value="1"/>
</dbReference>
<evidence type="ECO:0000256" key="7">
    <source>
        <dbReference type="ARBA" id="ARBA00022679"/>
    </source>
</evidence>
<dbReference type="InterPro" id="IPR029035">
    <property type="entry name" value="DHS-like_NAD/FAD-binding_dom"/>
</dbReference>
<keyword evidence="10 14" id="KW-0460">Magnesium</keyword>
<keyword evidence="5 14" id="KW-0028">Amino-acid biosynthesis</keyword>
<dbReference type="Proteomes" id="UP000231843">
    <property type="component" value="Unassembled WGS sequence"/>
</dbReference>
<evidence type="ECO:0000256" key="11">
    <source>
        <dbReference type="ARBA" id="ARBA00023052"/>
    </source>
</evidence>
<comment type="cofactor">
    <cofactor evidence="14">
        <name>Mg(2+)</name>
        <dbReference type="ChEBI" id="CHEBI:18420"/>
    </cofactor>
    <text evidence="14">Binds 1 Mg(2+) ion per subunit.</text>
</comment>
<dbReference type="FunFam" id="3.40.50.970:FF:000007">
    <property type="entry name" value="Acetolactate synthase"/>
    <property type="match status" value="1"/>
</dbReference>
<dbReference type="GO" id="GO:0009099">
    <property type="term" value="P:L-valine biosynthetic process"/>
    <property type="evidence" value="ECO:0007669"/>
    <property type="project" value="UniProtKB-UniPathway"/>
</dbReference>
<keyword evidence="11 14" id="KW-0786">Thiamine pyrophosphate</keyword>
<dbReference type="Gene3D" id="3.40.50.970">
    <property type="match status" value="2"/>
</dbReference>
<dbReference type="InterPro" id="IPR045229">
    <property type="entry name" value="TPP_enz"/>
</dbReference>
<evidence type="ECO:0000256" key="4">
    <source>
        <dbReference type="ARBA" id="ARBA00013145"/>
    </source>
</evidence>
<comment type="caution">
    <text evidence="18">The sequence shown here is derived from an EMBL/GenBank/DDBJ whole genome shotgun (WGS) entry which is preliminary data.</text>
</comment>
<evidence type="ECO:0000313" key="19">
    <source>
        <dbReference type="Proteomes" id="UP000231843"/>
    </source>
</evidence>
<evidence type="ECO:0000313" key="18">
    <source>
        <dbReference type="EMBL" id="PJZ76214.1"/>
    </source>
</evidence>
<keyword evidence="9" id="KW-0274">FAD</keyword>
<dbReference type="Gene3D" id="3.40.50.1220">
    <property type="entry name" value="TPP-binding domain"/>
    <property type="match status" value="1"/>
</dbReference>
<sequence length="576" mass="63269">MDSNEGKMPKTEAKISGARLMVELLEEYGVDIVFGYPGGAILPFYDELYKSTKIKHILVRHEQGAIHMAEGYARSTGKLGVCIATSGPGATNLVTGLTDAKLDSVPILAITGQVATNAIGTDAFQEADIYGITIPITKYNALIKSADDIARHFQEATLVALGGRPGPVLLDFPKDVQTELTSVRKVDKLKIDSRHYQKPPIGGDLDSFAAALNKAKRPLLYVGGGAINANASKEIRELAEKGNIPVTTTLMGIGAFPGTHQLSVGMLGMHGTAYANKAVLECDYILNLGARFDDRVAKPGEFAENAIRAHIDIDTAEFNKRVSVDYLLHGDLKEVLKALIPKVNKVDRPDWVGFLDTLKKNHPLEFDDSSDTIKPQGFLQKLYEKSKGKAIVSTDVGQHQMWAAQYYLFEEANRWLTSGGLGTMGYGLPAAIGAKFGNPDKTVICVSGDGSIQMNIQELATIAMYKKGVKILIFNNNFLGMVRQWQELFYEERFSESEWNYNPDFVKLGEAYSIKGLRISNKSEIDKALEFFLEDEDARILEVMIPAEEKVFPMIPAGKSQKDMIEFSDTVRAGKK</sequence>
<dbReference type="InterPro" id="IPR012000">
    <property type="entry name" value="Thiamin_PyroP_enz_cen_dom"/>
</dbReference>
<dbReference type="FunFam" id="3.40.50.1220:FF:000008">
    <property type="entry name" value="Acetolactate synthase"/>
    <property type="match status" value="1"/>
</dbReference>
<keyword evidence="6" id="KW-0285">Flavoprotein</keyword>
<accession>A0A2M9ZVX6</accession>
<feature type="domain" description="Thiamine pyrophosphate enzyme TPP-binding" evidence="16">
    <location>
        <begin position="395"/>
        <end position="542"/>
    </location>
</feature>
<evidence type="ECO:0000256" key="3">
    <source>
        <dbReference type="ARBA" id="ARBA00007812"/>
    </source>
</evidence>
<dbReference type="CDD" id="cd02015">
    <property type="entry name" value="TPP_AHAS"/>
    <property type="match status" value="1"/>
</dbReference>
<evidence type="ECO:0000259" key="15">
    <source>
        <dbReference type="Pfam" id="PF00205"/>
    </source>
</evidence>
<name>A0A2M9ZVX6_9LEPT</name>
<evidence type="ECO:0000256" key="5">
    <source>
        <dbReference type="ARBA" id="ARBA00022605"/>
    </source>
</evidence>
<dbReference type="NCBIfam" id="TIGR00118">
    <property type="entry name" value="acolac_lg"/>
    <property type="match status" value="1"/>
</dbReference>